<feature type="compositionally biased region" description="Basic residues" evidence="1">
    <location>
        <begin position="323"/>
        <end position="334"/>
    </location>
</feature>
<dbReference type="EMBL" id="JAODUO010003905">
    <property type="protein sequence ID" value="KAK2145538.1"/>
    <property type="molecule type" value="Genomic_DNA"/>
</dbReference>
<dbReference type="AlphaFoldDB" id="A0AAD9MVD7"/>
<feature type="compositionally biased region" description="Polar residues" evidence="1">
    <location>
        <begin position="255"/>
        <end position="269"/>
    </location>
</feature>
<feature type="compositionally biased region" description="Polar residues" evidence="1">
    <location>
        <begin position="277"/>
        <end position="318"/>
    </location>
</feature>
<feature type="compositionally biased region" description="Low complexity" evidence="1">
    <location>
        <begin position="143"/>
        <end position="164"/>
    </location>
</feature>
<keyword evidence="3" id="KW-1185">Reference proteome</keyword>
<sequence>MVTHQVKKSCLLKKRPFWLATDISALQQQHQQLQQETPKLGSKPQLQTTQTVTNKFNTPSSATTAAVATAADNSSNNSNNQLHQQSSLGHSDVVQTVKVANTTTLSRSFGSLLSNLNKSVNTAFNSIISFQQPDLAPGFRSPQQQQQLQQQQQQQQHMQQQHQQAPSPAVARSSVGYPPAGQRFSPAFARSPVESRSPSPGHGIGFSAAVSNICDQAHSIAERDRHTNTMARIGHADDMPPPPRGRSRTRRRPPLQSQQKVMSPLQSRNNSREPLYRTTSLETRSRTPSPHGVTSPTQSQLEYYGSVNLTDRSRSPSPDTARKTKAANKTRGTRKLPAIPQKPHTLNLPKKHLESGAMPQMLPSPTMTKSASSINFPQLNASPTHRPHMPTPSRGRRERSMSPRRRHAYSPTDARDLADGMYAARDRSGRSDRLYSSQMLNNSSSYADHRYTPPHRGAPDNRYSGANRRGDDIQVVRVAGRQVPSGLPNGYKPGQGSGRTPDLHLRKQVQPAPPPDEQSDSEDEDWC</sequence>
<proteinExistence type="predicted"/>
<feature type="compositionally biased region" description="Acidic residues" evidence="1">
    <location>
        <begin position="517"/>
        <end position="527"/>
    </location>
</feature>
<evidence type="ECO:0000256" key="1">
    <source>
        <dbReference type="SAM" id="MobiDB-lite"/>
    </source>
</evidence>
<feature type="region of interest" description="Disordered" evidence="1">
    <location>
        <begin position="133"/>
        <end position="204"/>
    </location>
</feature>
<protein>
    <submittedName>
        <fullName evidence="2">Uncharacterized protein</fullName>
    </submittedName>
</protein>
<reference evidence="2" key="1">
    <citation type="journal article" date="2023" name="Mol. Biol. Evol.">
        <title>Third-Generation Sequencing Reveals the Adaptive Role of the Epigenome in Three Deep-Sea Polychaetes.</title>
        <authorList>
            <person name="Perez M."/>
            <person name="Aroh O."/>
            <person name="Sun Y."/>
            <person name="Lan Y."/>
            <person name="Juniper S.K."/>
            <person name="Young C.R."/>
            <person name="Angers B."/>
            <person name="Qian P.Y."/>
        </authorList>
    </citation>
    <scope>NUCLEOTIDE SEQUENCE</scope>
    <source>
        <strain evidence="2">R07B-5</strain>
    </source>
</reference>
<accession>A0AAD9MVD7</accession>
<gene>
    <name evidence="2" type="ORF">NP493_3669g00004</name>
</gene>
<organism evidence="2 3">
    <name type="scientific">Ridgeia piscesae</name>
    <name type="common">Tubeworm</name>
    <dbReference type="NCBI Taxonomy" id="27915"/>
    <lineage>
        <taxon>Eukaryota</taxon>
        <taxon>Metazoa</taxon>
        <taxon>Spiralia</taxon>
        <taxon>Lophotrochozoa</taxon>
        <taxon>Annelida</taxon>
        <taxon>Polychaeta</taxon>
        <taxon>Sedentaria</taxon>
        <taxon>Canalipalpata</taxon>
        <taxon>Sabellida</taxon>
        <taxon>Siboglinidae</taxon>
        <taxon>Ridgeia</taxon>
    </lineage>
</organism>
<evidence type="ECO:0000313" key="3">
    <source>
        <dbReference type="Proteomes" id="UP001209878"/>
    </source>
</evidence>
<feature type="compositionally biased region" description="Polar residues" evidence="1">
    <location>
        <begin position="363"/>
        <end position="383"/>
    </location>
</feature>
<feature type="region of interest" description="Disordered" evidence="1">
    <location>
        <begin position="443"/>
        <end position="527"/>
    </location>
</feature>
<name>A0AAD9MVD7_RIDPI</name>
<dbReference type="Proteomes" id="UP001209878">
    <property type="component" value="Unassembled WGS sequence"/>
</dbReference>
<feature type="compositionally biased region" description="Polar residues" evidence="1">
    <location>
        <begin position="44"/>
        <end position="56"/>
    </location>
</feature>
<feature type="region of interest" description="Disordered" evidence="1">
    <location>
        <begin position="34"/>
        <end position="60"/>
    </location>
</feature>
<feature type="region of interest" description="Disordered" evidence="1">
    <location>
        <begin position="230"/>
        <end position="419"/>
    </location>
</feature>
<evidence type="ECO:0000313" key="2">
    <source>
        <dbReference type="EMBL" id="KAK2145538.1"/>
    </source>
</evidence>
<comment type="caution">
    <text evidence="2">The sequence shown here is derived from an EMBL/GenBank/DDBJ whole genome shotgun (WGS) entry which is preliminary data.</text>
</comment>
<feature type="compositionally biased region" description="Basic residues" evidence="1">
    <location>
        <begin position="394"/>
        <end position="408"/>
    </location>
</feature>